<accession>A0A3E0W2S8</accession>
<evidence type="ECO:0000313" key="2">
    <source>
        <dbReference type="Proteomes" id="UP000256541"/>
    </source>
</evidence>
<gene>
    <name evidence="1" type="ORF">B7R22_05615</name>
</gene>
<dbReference type="Proteomes" id="UP000256541">
    <property type="component" value="Unassembled WGS sequence"/>
</dbReference>
<name>A0A3E0W2S8_9MICO</name>
<sequence length="106" mass="11822">MLRDIFDECADRFVSQAAGSVEMLLLEPTLAPLQYPLLDPRLIEWIGRISTGEDVTRNAQRSNHPLQIMSENSLIEVRCENGFSVKLSAAMVDCSWRRGAGAAKSR</sequence>
<protein>
    <submittedName>
        <fullName evidence="1">Uncharacterized protein</fullName>
    </submittedName>
</protein>
<comment type="caution">
    <text evidence="1">The sequence shown here is derived from an EMBL/GenBank/DDBJ whole genome shotgun (WGS) entry which is preliminary data.</text>
</comment>
<organism evidence="1 2">
    <name type="scientific">Subtercola boreus</name>
    <dbReference type="NCBI Taxonomy" id="120213"/>
    <lineage>
        <taxon>Bacteria</taxon>
        <taxon>Bacillati</taxon>
        <taxon>Actinomycetota</taxon>
        <taxon>Actinomycetes</taxon>
        <taxon>Micrococcales</taxon>
        <taxon>Microbacteriaceae</taxon>
        <taxon>Subtercola</taxon>
    </lineage>
</organism>
<dbReference type="AlphaFoldDB" id="A0A3E0W2S8"/>
<reference evidence="1 2" key="1">
    <citation type="submission" date="2017-04" db="EMBL/GenBank/DDBJ databases">
        <title>Comparative genome analysis of Subtercola boreus.</title>
        <authorList>
            <person name="Cho Y.-J."/>
            <person name="Cho A."/>
            <person name="Kim O.-S."/>
            <person name="Lee J.-I."/>
        </authorList>
    </citation>
    <scope>NUCLEOTIDE SEQUENCE [LARGE SCALE GENOMIC DNA]</scope>
    <source>
        <strain evidence="1 2">P27479</strain>
    </source>
</reference>
<dbReference type="RefSeq" id="WP_116410810.1">
    <property type="nucleotide sequence ID" value="NZ_NBXB01000017.1"/>
</dbReference>
<proteinExistence type="predicted"/>
<evidence type="ECO:0000313" key="1">
    <source>
        <dbReference type="EMBL" id="RFA15878.1"/>
    </source>
</evidence>
<dbReference type="EMBL" id="NBXB01000017">
    <property type="protein sequence ID" value="RFA15878.1"/>
    <property type="molecule type" value="Genomic_DNA"/>
</dbReference>